<evidence type="ECO:0000313" key="5">
    <source>
        <dbReference type="EMBL" id="KAL0571626.1"/>
    </source>
</evidence>
<feature type="domain" description="LysM" evidence="4">
    <location>
        <begin position="134"/>
        <end position="178"/>
    </location>
</feature>
<dbReference type="InterPro" id="IPR052210">
    <property type="entry name" value="LysM1-like"/>
</dbReference>
<dbReference type="Pfam" id="PF01476">
    <property type="entry name" value="LysM"/>
    <property type="match status" value="4"/>
</dbReference>
<dbReference type="EMBL" id="JBAHYK010000739">
    <property type="protein sequence ID" value="KAL0571626.1"/>
    <property type="molecule type" value="Genomic_DNA"/>
</dbReference>
<dbReference type="InterPro" id="IPR018392">
    <property type="entry name" value="LysM"/>
</dbReference>
<evidence type="ECO:0000313" key="6">
    <source>
        <dbReference type="Proteomes" id="UP001465976"/>
    </source>
</evidence>
<reference evidence="5 6" key="1">
    <citation type="submission" date="2024-02" db="EMBL/GenBank/DDBJ databases">
        <title>A draft genome for the cacao thread blight pathogen Marasmius crinis-equi.</title>
        <authorList>
            <person name="Cohen S.P."/>
            <person name="Baruah I.K."/>
            <person name="Amoako-Attah I."/>
            <person name="Bukari Y."/>
            <person name="Meinhardt L.W."/>
            <person name="Bailey B.A."/>
        </authorList>
    </citation>
    <scope>NUCLEOTIDE SEQUENCE [LARGE SCALE GENOMIC DNA]</scope>
    <source>
        <strain evidence="5 6">GH-76</strain>
    </source>
</reference>
<dbReference type="PROSITE" id="PS51782">
    <property type="entry name" value="LYSM"/>
    <property type="match status" value="4"/>
</dbReference>
<feature type="chain" id="PRO_5045044706" description="LysM domain-containing protein" evidence="3">
    <location>
        <begin position="19"/>
        <end position="237"/>
    </location>
</feature>
<evidence type="ECO:0000256" key="2">
    <source>
        <dbReference type="ARBA" id="ARBA00023026"/>
    </source>
</evidence>
<dbReference type="SUPFAM" id="SSF54106">
    <property type="entry name" value="LysM domain"/>
    <property type="match status" value="4"/>
</dbReference>
<gene>
    <name evidence="5" type="ORF">V5O48_010333</name>
</gene>
<evidence type="ECO:0000256" key="3">
    <source>
        <dbReference type="SAM" id="SignalP"/>
    </source>
</evidence>
<dbReference type="InterPro" id="IPR036779">
    <property type="entry name" value="LysM_dom_sf"/>
</dbReference>
<keyword evidence="2" id="KW-0843">Virulence</keyword>
<keyword evidence="3" id="KW-0732">Signal</keyword>
<dbReference type="PROSITE" id="PS51257">
    <property type="entry name" value="PROKAR_LIPOPROTEIN"/>
    <property type="match status" value="1"/>
</dbReference>
<dbReference type="PANTHER" id="PTHR34997">
    <property type="entry name" value="AM15"/>
    <property type="match status" value="1"/>
</dbReference>
<proteinExistence type="predicted"/>
<dbReference type="SMART" id="SM00257">
    <property type="entry name" value="LysM"/>
    <property type="match status" value="4"/>
</dbReference>
<dbReference type="Proteomes" id="UP001465976">
    <property type="component" value="Unassembled WGS sequence"/>
</dbReference>
<feature type="domain" description="LysM" evidence="4">
    <location>
        <begin position="75"/>
        <end position="121"/>
    </location>
</feature>
<comment type="caution">
    <text evidence="5">The sequence shown here is derived from an EMBL/GenBank/DDBJ whole genome shotgun (WGS) entry which is preliminary data.</text>
</comment>
<keyword evidence="1" id="KW-0147">Chitin-binding</keyword>
<dbReference type="PANTHER" id="PTHR34997:SF1">
    <property type="entry name" value="PEPTIDOGLYCAN-BINDING LYSIN DOMAIN"/>
    <property type="match status" value="1"/>
</dbReference>
<feature type="signal peptide" evidence="3">
    <location>
        <begin position="1"/>
        <end position="18"/>
    </location>
</feature>
<evidence type="ECO:0000259" key="4">
    <source>
        <dbReference type="PROSITE" id="PS51782"/>
    </source>
</evidence>
<dbReference type="Gene3D" id="3.10.350.10">
    <property type="entry name" value="LysM domain"/>
    <property type="match status" value="4"/>
</dbReference>
<keyword evidence="6" id="KW-1185">Reference proteome</keyword>
<evidence type="ECO:0000256" key="1">
    <source>
        <dbReference type="ARBA" id="ARBA00022669"/>
    </source>
</evidence>
<feature type="domain" description="LysM" evidence="4">
    <location>
        <begin position="22"/>
        <end position="66"/>
    </location>
</feature>
<organism evidence="5 6">
    <name type="scientific">Marasmius crinis-equi</name>
    <dbReference type="NCBI Taxonomy" id="585013"/>
    <lineage>
        <taxon>Eukaryota</taxon>
        <taxon>Fungi</taxon>
        <taxon>Dikarya</taxon>
        <taxon>Basidiomycota</taxon>
        <taxon>Agaricomycotina</taxon>
        <taxon>Agaricomycetes</taxon>
        <taxon>Agaricomycetidae</taxon>
        <taxon>Agaricales</taxon>
        <taxon>Marasmiineae</taxon>
        <taxon>Marasmiaceae</taxon>
        <taxon>Marasmius</taxon>
    </lineage>
</organism>
<dbReference type="CDD" id="cd00118">
    <property type="entry name" value="LysM"/>
    <property type="match status" value="4"/>
</dbReference>
<protein>
    <recommendedName>
        <fullName evidence="4">LysM domain-containing protein</fullName>
    </recommendedName>
</protein>
<sequence>MFPRVTLIALTLAAYASAACTKTYTVKSGDGCDSIAVANQVSSYQIQHLNGDNVCSFLSVGQTLCLADSTYDCQPVHTVTSGETCGGIASSAGISLDKFYANNPQLGSSCSGIYPGLSLCVDPDSTNPSGDCTKTVTIESGDTCDAIAGRNFISTYTIQNINPAGTCSSLVAGQQICVNSPSNKCVSVYLVSGTEGGCTNIATSHGITFARLRELNPNVDADCTNIYPGESLCIASN</sequence>
<name>A0ABR3F8Q8_9AGAR</name>
<feature type="domain" description="LysM" evidence="4">
    <location>
        <begin position="187"/>
        <end position="234"/>
    </location>
</feature>
<accession>A0ABR3F8Q8</accession>